<reference evidence="1 2" key="1">
    <citation type="submission" date="2021-06" db="EMBL/GenBank/DDBJ databases">
        <title>Caerostris darwini draft genome.</title>
        <authorList>
            <person name="Kono N."/>
            <person name="Arakawa K."/>
        </authorList>
    </citation>
    <scope>NUCLEOTIDE SEQUENCE [LARGE SCALE GENOMIC DNA]</scope>
</reference>
<keyword evidence="2" id="KW-1185">Reference proteome</keyword>
<organism evidence="1 2">
    <name type="scientific">Caerostris darwini</name>
    <dbReference type="NCBI Taxonomy" id="1538125"/>
    <lineage>
        <taxon>Eukaryota</taxon>
        <taxon>Metazoa</taxon>
        <taxon>Ecdysozoa</taxon>
        <taxon>Arthropoda</taxon>
        <taxon>Chelicerata</taxon>
        <taxon>Arachnida</taxon>
        <taxon>Araneae</taxon>
        <taxon>Araneomorphae</taxon>
        <taxon>Entelegynae</taxon>
        <taxon>Araneoidea</taxon>
        <taxon>Araneidae</taxon>
        <taxon>Caerostris</taxon>
    </lineage>
</organism>
<name>A0AAV4Q8Q2_9ARAC</name>
<sequence length="103" mass="12095">MRVGVCVARVYFNYILHHQPVRATNPCGTSNLFEHPQNRLRQVFPQEVAGSKLKEKGRQLHFKIATLPLPFHGGRSEMRKRFIPMFRCKQKHQQQEGKDKKKV</sequence>
<evidence type="ECO:0000313" key="1">
    <source>
        <dbReference type="EMBL" id="GIY04737.1"/>
    </source>
</evidence>
<accession>A0AAV4Q8Q2</accession>
<proteinExistence type="predicted"/>
<gene>
    <name evidence="1" type="ORF">CDAR_496471</name>
</gene>
<evidence type="ECO:0000313" key="2">
    <source>
        <dbReference type="Proteomes" id="UP001054837"/>
    </source>
</evidence>
<dbReference type="Proteomes" id="UP001054837">
    <property type="component" value="Unassembled WGS sequence"/>
</dbReference>
<comment type="caution">
    <text evidence="1">The sequence shown here is derived from an EMBL/GenBank/DDBJ whole genome shotgun (WGS) entry which is preliminary data.</text>
</comment>
<dbReference type="EMBL" id="BPLQ01003970">
    <property type="protein sequence ID" value="GIY04737.1"/>
    <property type="molecule type" value="Genomic_DNA"/>
</dbReference>
<protein>
    <submittedName>
        <fullName evidence="1">Uncharacterized protein</fullName>
    </submittedName>
</protein>
<dbReference type="AlphaFoldDB" id="A0AAV4Q8Q2"/>